<evidence type="ECO:0000313" key="1">
    <source>
        <dbReference type="EMBL" id="CAH2046393.1"/>
    </source>
</evidence>
<organism evidence="1 2">
    <name type="scientific">Thlaspi arvense</name>
    <name type="common">Field penny-cress</name>
    <dbReference type="NCBI Taxonomy" id="13288"/>
    <lineage>
        <taxon>Eukaryota</taxon>
        <taxon>Viridiplantae</taxon>
        <taxon>Streptophyta</taxon>
        <taxon>Embryophyta</taxon>
        <taxon>Tracheophyta</taxon>
        <taxon>Spermatophyta</taxon>
        <taxon>Magnoliopsida</taxon>
        <taxon>eudicotyledons</taxon>
        <taxon>Gunneridae</taxon>
        <taxon>Pentapetalae</taxon>
        <taxon>rosids</taxon>
        <taxon>malvids</taxon>
        <taxon>Brassicales</taxon>
        <taxon>Brassicaceae</taxon>
        <taxon>Thlaspideae</taxon>
        <taxon>Thlaspi</taxon>
    </lineage>
</organism>
<protein>
    <submittedName>
        <fullName evidence="1">Uncharacterized protein</fullName>
    </submittedName>
</protein>
<evidence type="ECO:0000313" key="2">
    <source>
        <dbReference type="Proteomes" id="UP000836841"/>
    </source>
</evidence>
<reference evidence="1 2" key="1">
    <citation type="submission" date="2022-03" db="EMBL/GenBank/DDBJ databases">
        <authorList>
            <person name="Nunn A."/>
            <person name="Chopra R."/>
            <person name="Nunn A."/>
            <person name="Contreras Garrido A."/>
        </authorList>
    </citation>
    <scope>NUCLEOTIDE SEQUENCE [LARGE SCALE GENOMIC DNA]</scope>
</reference>
<dbReference type="Proteomes" id="UP000836841">
    <property type="component" value="Chromosome 2"/>
</dbReference>
<accession>A0AAU9RT23</accession>
<name>A0AAU9RT23_THLAR</name>
<gene>
    <name evidence="1" type="ORF">TAV2_LOCUS5172</name>
</gene>
<dbReference type="EMBL" id="OU466858">
    <property type="protein sequence ID" value="CAH2046393.1"/>
    <property type="molecule type" value="Genomic_DNA"/>
</dbReference>
<keyword evidence="2" id="KW-1185">Reference proteome</keyword>
<dbReference type="AlphaFoldDB" id="A0AAU9RT23"/>
<proteinExistence type="predicted"/>
<sequence>MMIPLRKSRRVEDTQVGAGTVAAMQEAMAASAAVVTPMRQLTVWGCRNTAAAKSQRNCLWKRKLLGFGLRADPEKGS</sequence>